<keyword evidence="6" id="KW-1185">Reference proteome</keyword>
<organism evidence="5 6">
    <name type="scientific">Xanthocytophaga agilis</name>
    <dbReference type="NCBI Taxonomy" id="3048010"/>
    <lineage>
        <taxon>Bacteria</taxon>
        <taxon>Pseudomonadati</taxon>
        <taxon>Bacteroidota</taxon>
        <taxon>Cytophagia</taxon>
        <taxon>Cytophagales</taxon>
        <taxon>Rhodocytophagaceae</taxon>
        <taxon>Xanthocytophaga</taxon>
    </lineage>
</organism>
<dbReference type="GO" id="GO:0016020">
    <property type="term" value="C:membrane"/>
    <property type="evidence" value="ECO:0007669"/>
    <property type="project" value="TreeGrafter"/>
</dbReference>
<evidence type="ECO:0000256" key="3">
    <source>
        <dbReference type="RuleBase" id="RU000363"/>
    </source>
</evidence>
<gene>
    <name evidence="5" type="ORF">QNI22_35715</name>
</gene>
<evidence type="ECO:0000256" key="1">
    <source>
        <dbReference type="ARBA" id="ARBA00006484"/>
    </source>
</evidence>
<dbReference type="PRINTS" id="PR00081">
    <property type="entry name" value="GDHRDH"/>
</dbReference>
<dbReference type="AlphaFoldDB" id="A0AAE3RDP0"/>
<comment type="similarity">
    <text evidence="1 3">Belongs to the short-chain dehydrogenases/reductases (SDR) family.</text>
</comment>
<accession>A0AAE3RDP0</accession>
<keyword evidence="2" id="KW-0560">Oxidoreductase</keyword>
<reference evidence="5" key="1">
    <citation type="submission" date="2023-05" db="EMBL/GenBank/DDBJ databases">
        <authorList>
            <person name="Zhang X."/>
        </authorList>
    </citation>
    <scope>NUCLEOTIDE SEQUENCE</scope>
    <source>
        <strain evidence="5">BD1B2-1</strain>
    </source>
</reference>
<dbReference type="InterPro" id="IPR002347">
    <property type="entry name" value="SDR_fam"/>
</dbReference>
<dbReference type="SUPFAM" id="SSF51735">
    <property type="entry name" value="NAD(P)-binding Rossmann-fold domains"/>
    <property type="match status" value="1"/>
</dbReference>
<dbReference type="SMART" id="SM00822">
    <property type="entry name" value="PKS_KR"/>
    <property type="match status" value="1"/>
</dbReference>
<name>A0AAE3RDP0_9BACT</name>
<dbReference type="InterPro" id="IPR057326">
    <property type="entry name" value="KR_dom"/>
</dbReference>
<evidence type="ECO:0000259" key="4">
    <source>
        <dbReference type="SMART" id="SM00822"/>
    </source>
</evidence>
<dbReference type="PANTHER" id="PTHR44196:SF1">
    <property type="entry name" value="DEHYDROGENASE_REDUCTASE SDR FAMILY MEMBER 7B"/>
    <property type="match status" value="1"/>
</dbReference>
<sequence length="246" mass="26436">MNITNKTILVTGGGSGIGYEIAKLLKQQGNTVIIAGRNADKIKKAGEKLGITAIACDVTREADIEKLVTRIQQEYPALSVLVNNAGVANLYKLGEQAGAFQKAKQEFEVNYFAPLLLTEKLLPVLSQQPEAAIVNITSNVTFHPLILLPTYSDAKAALHSHTVALRHTLGKNSSIKVFEVMPSLVNTEATKDMGGSNGMHPQVVAEALLKGMQTDQYEIYVGATAQQRADYFANPVAAIENFNAGL</sequence>
<dbReference type="RefSeq" id="WP_314518770.1">
    <property type="nucleotide sequence ID" value="NZ_JASJOU010000020.1"/>
</dbReference>
<evidence type="ECO:0000256" key="2">
    <source>
        <dbReference type="ARBA" id="ARBA00023002"/>
    </source>
</evidence>
<dbReference type="InterPro" id="IPR036291">
    <property type="entry name" value="NAD(P)-bd_dom_sf"/>
</dbReference>
<evidence type="ECO:0000313" key="5">
    <source>
        <dbReference type="EMBL" id="MDJ1506062.1"/>
    </source>
</evidence>
<protein>
    <submittedName>
        <fullName evidence="5">SDR family NAD(P)-dependent oxidoreductase</fullName>
    </submittedName>
</protein>
<evidence type="ECO:0000313" key="6">
    <source>
        <dbReference type="Proteomes" id="UP001232063"/>
    </source>
</evidence>
<dbReference type="Gene3D" id="3.40.50.720">
    <property type="entry name" value="NAD(P)-binding Rossmann-like Domain"/>
    <property type="match status" value="1"/>
</dbReference>
<proteinExistence type="inferred from homology"/>
<dbReference type="EMBL" id="JASJOU010000020">
    <property type="protein sequence ID" value="MDJ1506062.1"/>
    <property type="molecule type" value="Genomic_DNA"/>
</dbReference>
<feature type="domain" description="Ketoreductase" evidence="4">
    <location>
        <begin position="6"/>
        <end position="181"/>
    </location>
</feature>
<comment type="caution">
    <text evidence="5">The sequence shown here is derived from an EMBL/GenBank/DDBJ whole genome shotgun (WGS) entry which is preliminary data.</text>
</comment>
<dbReference type="Pfam" id="PF00106">
    <property type="entry name" value="adh_short"/>
    <property type="match status" value="1"/>
</dbReference>
<dbReference type="PRINTS" id="PR00080">
    <property type="entry name" value="SDRFAMILY"/>
</dbReference>
<dbReference type="Proteomes" id="UP001232063">
    <property type="component" value="Unassembled WGS sequence"/>
</dbReference>
<dbReference type="PANTHER" id="PTHR44196">
    <property type="entry name" value="DEHYDROGENASE/REDUCTASE SDR FAMILY MEMBER 7B"/>
    <property type="match status" value="1"/>
</dbReference>
<dbReference type="GO" id="GO:0016491">
    <property type="term" value="F:oxidoreductase activity"/>
    <property type="evidence" value="ECO:0007669"/>
    <property type="project" value="UniProtKB-KW"/>
</dbReference>